<sequence>MQLPQLSRAELKNLLGKDNGDGVNVNRIMLSFMDFDYDPDLISQQLDLQPTGTGVAGEPIPGPPGAPQQLQDFTFWKYEWYVRTNDFIGDLLDAFMKEVILPRLDELEAISVNAETTLSITQYYHDGNNPNLHLTRDTLKVLQRMNAAIDLDIYCLAE</sequence>
<proteinExistence type="predicted"/>
<dbReference type="InterPro" id="IPR025459">
    <property type="entry name" value="DUF4279"/>
</dbReference>
<dbReference type="Pfam" id="PF14106">
    <property type="entry name" value="DUF4279"/>
    <property type="match status" value="1"/>
</dbReference>
<evidence type="ECO:0000313" key="1">
    <source>
        <dbReference type="EMBL" id="PUZ29146.1"/>
    </source>
</evidence>
<dbReference type="RefSeq" id="WP_108685785.1">
    <property type="nucleotide sequence ID" value="NZ_QCYK01000001.1"/>
</dbReference>
<evidence type="ECO:0008006" key="3">
    <source>
        <dbReference type="Google" id="ProtNLM"/>
    </source>
</evidence>
<reference evidence="1 2" key="1">
    <citation type="submission" date="2018-04" db="EMBL/GenBank/DDBJ databases">
        <title>Chitinophaga fuyangensis sp. nov., isolated from soil in a chemical factory.</title>
        <authorList>
            <person name="Chen K."/>
        </authorList>
    </citation>
    <scope>NUCLEOTIDE SEQUENCE [LARGE SCALE GENOMIC DNA]</scope>
    <source>
        <strain evidence="1 2">LY-1</strain>
    </source>
</reference>
<keyword evidence="2" id="KW-1185">Reference proteome</keyword>
<organism evidence="1 2">
    <name type="scientific">Chitinophaga parva</name>
    <dbReference type="NCBI Taxonomy" id="2169414"/>
    <lineage>
        <taxon>Bacteria</taxon>
        <taxon>Pseudomonadati</taxon>
        <taxon>Bacteroidota</taxon>
        <taxon>Chitinophagia</taxon>
        <taxon>Chitinophagales</taxon>
        <taxon>Chitinophagaceae</taxon>
        <taxon>Chitinophaga</taxon>
    </lineage>
</organism>
<dbReference type="Proteomes" id="UP000244450">
    <property type="component" value="Unassembled WGS sequence"/>
</dbReference>
<evidence type="ECO:0000313" key="2">
    <source>
        <dbReference type="Proteomes" id="UP000244450"/>
    </source>
</evidence>
<dbReference type="AlphaFoldDB" id="A0A2T7BNA0"/>
<comment type="caution">
    <text evidence="1">The sequence shown here is derived from an EMBL/GenBank/DDBJ whole genome shotgun (WGS) entry which is preliminary data.</text>
</comment>
<gene>
    <name evidence="1" type="ORF">DCC81_06685</name>
</gene>
<protein>
    <recommendedName>
        <fullName evidence="3">DUF4279 domain-containing protein</fullName>
    </recommendedName>
</protein>
<accession>A0A2T7BNA0</accession>
<dbReference type="EMBL" id="QCYK01000001">
    <property type="protein sequence ID" value="PUZ29146.1"/>
    <property type="molecule type" value="Genomic_DNA"/>
</dbReference>
<name>A0A2T7BNA0_9BACT</name>
<dbReference type="OrthoDB" id="1494694at2"/>